<feature type="transmembrane region" description="Helical" evidence="6">
    <location>
        <begin position="142"/>
        <end position="164"/>
    </location>
</feature>
<feature type="domain" description="Nodulin-like" evidence="7">
    <location>
        <begin position="8"/>
        <end position="160"/>
    </location>
</feature>
<evidence type="ECO:0000256" key="6">
    <source>
        <dbReference type="SAM" id="Phobius"/>
    </source>
</evidence>
<accession>A0A2G5DFD8</accession>
<dbReference type="GO" id="GO:0016020">
    <property type="term" value="C:membrane"/>
    <property type="evidence" value="ECO:0007669"/>
    <property type="project" value="UniProtKB-SubCell"/>
</dbReference>
<dbReference type="AlphaFoldDB" id="A0A2G5DFD8"/>
<name>A0A2G5DFD8_AQUCA</name>
<dbReference type="PANTHER" id="PTHR21576:SF154">
    <property type="entry name" value="OS04G0502800 PROTEIN"/>
    <property type="match status" value="1"/>
</dbReference>
<feature type="transmembrane region" description="Helical" evidence="6">
    <location>
        <begin position="6"/>
        <end position="31"/>
    </location>
</feature>
<protein>
    <submittedName>
        <fullName evidence="9">Uncharacterized protein</fullName>
    </submittedName>
</protein>
<dbReference type="Pfam" id="PF23262">
    <property type="entry name" value="NFD4_C"/>
    <property type="match status" value="1"/>
</dbReference>
<feature type="compositionally biased region" description="Polar residues" evidence="5">
    <location>
        <begin position="178"/>
        <end position="189"/>
    </location>
</feature>
<dbReference type="Gene3D" id="1.20.1250.20">
    <property type="entry name" value="MFS general substrate transporter like domains"/>
    <property type="match status" value="1"/>
</dbReference>
<dbReference type="InterPro" id="IPR056555">
    <property type="entry name" value="NFD4_C"/>
</dbReference>
<feature type="transmembrane region" description="Helical" evidence="6">
    <location>
        <begin position="74"/>
        <end position="93"/>
    </location>
</feature>
<evidence type="ECO:0000256" key="1">
    <source>
        <dbReference type="ARBA" id="ARBA00004141"/>
    </source>
</evidence>
<dbReference type="Pfam" id="PF06813">
    <property type="entry name" value="Nodulin-like"/>
    <property type="match status" value="1"/>
</dbReference>
<dbReference type="PANTHER" id="PTHR21576">
    <property type="entry name" value="UNCHARACTERIZED NODULIN-LIKE PROTEIN"/>
    <property type="match status" value="1"/>
</dbReference>
<keyword evidence="10" id="KW-1185">Reference proteome</keyword>
<evidence type="ECO:0000256" key="2">
    <source>
        <dbReference type="ARBA" id="ARBA00022692"/>
    </source>
</evidence>
<dbReference type="SUPFAM" id="SSF103473">
    <property type="entry name" value="MFS general substrate transporter"/>
    <property type="match status" value="1"/>
</dbReference>
<evidence type="ECO:0000256" key="3">
    <source>
        <dbReference type="ARBA" id="ARBA00022989"/>
    </source>
</evidence>
<dbReference type="EMBL" id="KZ305037">
    <property type="protein sequence ID" value="PIA42239.1"/>
    <property type="molecule type" value="Genomic_DNA"/>
</dbReference>
<feature type="transmembrane region" description="Helical" evidence="6">
    <location>
        <begin position="319"/>
        <end position="338"/>
    </location>
</feature>
<keyword evidence="4 6" id="KW-0472">Membrane</keyword>
<keyword evidence="2 6" id="KW-0812">Transmembrane</keyword>
<evidence type="ECO:0000256" key="4">
    <source>
        <dbReference type="ARBA" id="ARBA00023136"/>
    </source>
</evidence>
<feature type="transmembrane region" description="Helical" evidence="6">
    <location>
        <begin position="344"/>
        <end position="365"/>
    </location>
</feature>
<evidence type="ECO:0000313" key="10">
    <source>
        <dbReference type="Proteomes" id="UP000230069"/>
    </source>
</evidence>
<dbReference type="Proteomes" id="UP000230069">
    <property type="component" value="Unassembled WGS sequence"/>
</dbReference>
<keyword evidence="3 6" id="KW-1133">Transmembrane helix</keyword>
<dbReference type="OrthoDB" id="410267at2759"/>
<evidence type="ECO:0000256" key="5">
    <source>
        <dbReference type="SAM" id="MobiDB-lite"/>
    </source>
</evidence>
<comment type="subcellular location">
    <subcellularLocation>
        <location evidence="1">Membrane</location>
        <topology evidence="1">Multi-pass membrane protein</topology>
    </subcellularLocation>
</comment>
<feature type="transmembrane region" description="Helical" evidence="6">
    <location>
        <begin position="43"/>
        <end position="62"/>
    </location>
</feature>
<evidence type="ECO:0000313" key="9">
    <source>
        <dbReference type="EMBL" id="PIA42239.1"/>
    </source>
</evidence>
<feature type="transmembrane region" description="Helical" evidence="6">
    <location>
        <begin position="252"/>
        <end position="270"/>
    </location>
</feature>
<evidence type="ECO:0000259" key="8">
    <source>
        <dbReference type="Pfam" id="PF23262"/>
    </source>
</evidence>
<feature type="transmembrane region" description="Helical" evidence="6">
    <location>
        <begin position="377"/>
        <end position="402"/>
    </location>
</feature>
<feature type="region of interest" description="Disordered" evidence="5">
    <location>
        <begin position="171"/>
        <end position="207"/>
    </location>
</feature>
<feature type="transmembrane region" description="Helical" evidence="6">
    <location>
        <begin position="276"/>
        <end position="298"/>
    </location>
</feature>
<sequence length="474" mass="51001">MHCNCVYAWQLWIALAIGTNSSAWLGTSVLVTNMRNFPISRGTVAGILKGYVGLSAAVYTVIYSSVLQGSSAKLLLFLTVGIPVLCVALMYFVRPCTPASGAESTEHSHFVFTQVSSIILGIYLLTTTVLNDSLSLSPPISYTLVAIMVILLMAPLAIPVKMTLFPSNQRKSDKLGHSNGSTNQLSSGEANADNMEPLLTPSSSTTQLGLESDDGSDIDMLLAEGEGAVKKKRRPKRGEDFTFREALVKADFWLLFLVYFFGVGSGVTVLNNLAQIGIAVGSNNTTILLTIFSFCNFLGRLGGGVVSEHFVRSKTLPRTIWMTCTQLIMVLTYLLFASALKGTLYAATSLLGICYGVQFSVMVPTASELFGLKHFGVIYNFMLLGNPLGALIFSGGLAGYVYDTEVAKQQGHNLLSSSVSCLGPNCFRLTFLVLAGVCCLGSLLSVILTMRLKPVYQMLYSGGSFRLPPQNTSH</sequence>
<organism evidence="9 10">
    <name type="scientific">Aquilegia coerulea</name>
    <name type="common">Rocky mountain columbine</name>
    <dbReference type="NCBI Taxonomy" id="218851"/>
    <lineage>
        <taxon>Eukaryota</taxon>
        <taxon>Viridiplantae</taxon>
        <taxon>Streptophyta</taxon>
        <taxon>Embryophyta</taxon>
        <taxon>Tracheophyta</taxon>
        <taxon>Spermatophyta</taxon>
        <taxon>Magnoliopsida</taxon>
        <taxon>Ranunculales</taxon>
        <taxon>Ranunculaceae</taxon>
        <taxon>Thalictroideae</taxon>
        <taxon>Aquilegia</taxon>
    </lineage>
</organism>
<dbReference type="InterPro" id="IPR010658">
    <property type="entry name" value="Nodulin-like"/>
</dbReference>
<feature type="domain" description="NFD4 C-terminal" evidence="8">
    <location>
        <begin position="246"/>
        <end position="454"/>
    </location>
</feature>
<feature type="transmembrane region" description="Helical" evidence="6">
    <location>
        <begin position="422"/>
        <end position="448"/>
    </location>
</feature>
<feature type="transmembrane region" description="Helical" evidence="6">
    <location>
        <begin position="109"/>
        <end position="130"/>
    </location>
</feature>
<gene>
    <name evidence="9" type="ORF">AQUCO_02000004v1</name>
</gene>
<evidence type="ECO:0000259" key="7">
    <source>
        <dbReference type="Pfam" id="PF06813"/>
    </source>
</evidence>
<dbReference type="InterPro" id="IPR036259">
    <property type="entry name" value="MFS_trans_sf"/>
</dbReference>
<proteinExistence type="predicted"/>
<reference evidence="9 10" key="1">
    <citation type="submission" date="2017-09" db="EMBL/GenBank/DDBJ databases">
        <title>WGS assembly of Aquilegia coerulea Goldsmith.</title>
        <authorList>
            <person name="Hodges S."/>
            <person name="Kramer E."/>
            <person name="Nordborg M."/>
            <person name="Tomkins J."/>
            <person name="Borevitz J."/>
            <person name="Derieg N."/>
            <person name="Yan J."/>
            <person name="Mihaltcheva S."/>
            <person name="Hayes R.D."/>
            <person name="Rokhsar D."/>
        </authorList>
    </citation>
    <scope>NUCLEOTIDE SEQUENCE [LARGE SCALE GENOMIC DNA]</scope>
    <source>
        <strain evidence="10">cv. Goldsmith</strain>
    </source>
</reference>